<dbReference type="AlphaFoldDB" id="A0AAE0VHC6"/>
<name>A0AAE0VHC6_9BIVA</name>
<evidence type="ECO:0000313" key="2">
    <source>
        <dbReference type="Proteomes" id="UP001195483"/>
    </source>
</evidence>
<comment type="caution">
    <text evidence="1">The sequence shown here is derived from an EMBL/GenBank/DDBJ whole genome shotgun (WGS) entry which is preliminary data.</text>
</comment>
<sequence>MEPQIANIPIFNLPQGGNLIEDRIHHLLSSESDLKDYFANDPTEACIKTLLSEASKLSNKQAMQIILHLIVLRFKERFIDRPIQICVGEEVIGPGNVQTVLVCFFSGSCDRLMETFYDLKVIDRDYNATDGESARVRELDIKSDLTIEHCDLVNKAITFHGESLDIKSELTIEHCDLVNKAITFHEENLDIKSDLTIEHCDLVNKAITFHGESLDIKSDLTIEHCDLVNKAITFHGESLDIK</sequence>
<reference evidence="1" key="1">
    <citation type="journal article" date="2021" name="Genome Biol. Evol.">
        <title>A High-Quality Reference Genome for a Parasitic Bivalve with Doubly Uniparental Inheritance (Bivalvia: Unionida).</title>
        <authorList>
            <person name="Smith C.H."/>
        </authorList>
    </citation>
    <scope>NUCLEOTIDE SEQUENCE</scope>
    <source>
        <strain evidence="1">CHS0354</strain>
    </source>
</reference>
<proteinExistence type="predicted"/>
<gene>
    <name evidence="1" type="ORF">CHS0354_028692</name>
</gene>
<protein>
    <submittedName>
        <fullName evidence="1">Uncharacterized protein</fullName>
    </submittedName>
</protein>
<accession>A0AAE0VHC6</accession>
<keyword evidence="2" id="KW-1185">Reference proteome</keyword>
<dbReference type="Proteomes" id="UP001195483">
    <property type="component" value="Unassembled WGS sequence"/>
</dbReference>
<evidence type="ECO:0000313" key="1">
    <source>
        <dbReference type="EMBL" id="KAK3577681.1"/>
    </source>
</evidence>
<organism evidence="1 2">
    <name type="scientific">Potamilus streckersoni</name>
    <dbReference type="NCBI Taxonomy" id="2493646"/>
    <lineage>
        <taxon>Eukaryota</taxon>
        <taxon>Metazoa</taxon>
        <taxon>Spiralia</taxon>
        <taxon>Lophotrochozoa</taxon>
        <taxon>Mollusca</taxon>
        <taxon>Bivalvia</taxon>
        <taxon>Autobranchia</taxon>
        <taxon>Heteroconchia</taxon>
        <taxon>Palaeoheterodonta</taxon>
        <taxon>Unionida</taxon>
        <taxon>Unionoidea</taxon>
        <taxon>Unionidae</taxon>
        <taxon>Ambleminae</taxon>
        <taxon>Lampsilini</taxon>
        <taxon>Potamilus</taxon>
    </lineage>
</organism>
<reference evidence="1" key="2">
    <citation type="journal article" date="2021" name="Genome Biol. Evol.">
        <title>Developing a high-quality reference genome for a parasitic bivalve with doubly uniparental inheritance (Bivalvia: Unionida).</title>
        <authorList>
            <person name="Smith C.H."/>
        </authorList>
    </citation>
    <scope>NUCLEOTIDE SEQUENCE</scope>
    <source>
        <strain evidence="1">CHS0354</strain>
        <tissue evidence="1">Mantle</tissue>
    </source>
</reference>
<reference evidence="1" key="3">
    <citation type="submission" date="2023-05" db="EMBL/GenBank/DDBJ databases">
        <authorList>
            <person name="Smith C.H."/>
        </authorList>
    </citation>
    <scope>NUCLEOTIDE SEQUENCE</scope>
    <source>
        <strain evidence="1">CHS0354</strain>
        <tissue evidence="1">Mantle</tissue>
    </source>
</reference>
<dbReference type="EMBL" id="JAEAOA010001719">
    <property type="protein sequence ID" value="KAK3577681.1"/>
    <property type="molecule type" value="Genomic_DNA"/>
</dbReference>